<evidence type="ECO:0000313" key="2">
    <source>
        <dbReference type="Proteomes" id="UP001595075"/>
    </source>
</evidence>
<evidence type="ECO:0008006" key="3">
    <source>
        <dbReference type="Google" id="ProtNLM"/>
    </source>
</evidence>
<gene>
    <name evidence="1" type="ORF">VTL71DRAFT_15604</name>
</gene>
<dbReference type="EMBL" id="JAZHXI010000008">
    <property type="protein sequence ID" value="KAL2069266.1"/>
    <property type="molecule type" value="Genomic_DNA"/>
</dbReference>
<proteinExistence type="predicted"/>
<protein>
    <recommendedName>
        <fullName evidence="3">Restriction endonuclease</fullName>
    </recommendedName>
</protein>
<organism evidence="1 2">
    <name type="scientific">Oculimacula yallundae</name>
    <dbReference type="NCBI Taxonomy" id="86028"/>
    <lineage>
        <taxon>Eukaryota</taxon>
        <taxon>Fungi</taxon>
        <taxon>Dikarya</taxon>
        <taxon>Ascomycota</taxon>
        <taxon>Pezizomycotina</taxon>
        <taxon>Leotiomycetes</taxon>
        <taxon>Helotiales</taxon>
        <taxon>Ploettnerulaceae</taxon>
        <taxon>Oculimacula</taxon>
    </lineage>
</organism>
<keyword evidence="2" id="KW-1185">Reference proteome</keyword>
<name>A0ABR4CH28_9HELO</name>
<accession>A0ABR4CH28</accession>
<dbReference type="Proteomes" id="UP001595075">
    <property type="component" value="Unassembled WGS sequence"/>
</dbReference>
<reference evidence="1 2" key="1">
    <citation type="journal article" date="2024" name="Commun. Biol.">
        <title>Comparative genomic analysis of thermophilic fungi reveals convergent evolutionary adaptations and gene losses.</title>
        <authorList>
            <person name="Steindorff A.S."/>
            <person name="Aguilar-Pontes M.V."/>
            <person name="Robinson A.J."/>
            <person name="Andreopoulos B."/>
            <person name="LaButti K."/>
            <person name="Kuo A."/>
            <person name="Mondo S."/>
            <person name="Riley R."/>
            <person name="Otillar R."/>
            <person name="Haridas S."/>
            <person name="Lipzen A."/>
            <person name="Grimwood J."/>
            <person name="Schmutz J."/>
            <person name="Clum A."/>
            <person name="Reid I.D."/>
            <person name="Moisan M.C."/>
            <person name="Butler G."/>
            <person name="Nguyen T.T.M."/>
            <person name="Dewar K."/>
            <person name="Conant G."/>
            <person name="Drula E."/>
            <person name="Henrissat B."/>
            <person name="Hansel C."/>
            <person name="Singer S."/>
            <person name="Hutchinson M.I."/>
            <person name="de Vries R.P."/>
            <person name="Natvig D.O."/>
            <person name="Powell A.J."/>
            <person name="Tsang A."/>
            <person name="Grigoriev I.V."/>
        </authorList>
    </citation>
    <scope>NUCLEOTIDE SEQUENCE [LARGE SCALE GENOMIC DNA]</scope>
    <source>
        <strain evidence="1 2">CBS 494.80</strain>
    </source>
</reference>
<comment type="caution">
    <text evidence="1">The sequence shown here is derived from an EMBL/GenBank/DDBJ whole genome shotgun (WGS) entry which is preliminary data.</text>
</comment>
<evidence type="ECO:0000313" key="1">
    <source>
        <dbReference type="EMBL" id="KAL2069266.1"/>
    </source>
</evidence>
<sequence length="189" mass="21430">MCLQYVFKYRSCSHYSEAFVSECSDESICGSENDAPREVDLREAIGEASAFPDFCPVCLLRDEGNFEFRGNFESKLNAAARVSIGQQYHFRNFGIRFPLIAIVWKRAAADDSINARRANYFVSNDGIEEILRAQQPLPPWLKQILGITEATVKSDTILLKYLGLEAFMSFQGARTFGEEDFLAQLDQTR</sequence>